<dbReference type="AlphaFoldDB" id="A0A6L3T7B1"/>
<sequence>MSQIRVFHDADRGAIFVSMVNAAFPSRTLVASRVGDLITLQIFNADQTLVAALWTDYARRDGSGFEGPDEAFAYVSDECNRAPARMPTVTAAAGEDIAAGMPVALSRADSTLRIARADTYPLAFVVGLAAVDVGTGFAGRGVRTYVTLPDWTEVAGTPSLAVGQTYFLAPEGGIAVMPPILPGQCSVRVGNAIAAQTLAFIQADPILL</sequence>
<reference evidence="1 2" key="1">
    <citation type="submission" date="2019-09" db="EMBL/GenBank/DDBJ databases">
        <title>YIM 48816 draft genome.</title>
        <authorList>
            <person name="Jiang L."/>
        </authorList>
    </citation>
    <scope>NUCLEOTIDE SEQUENCE [LARGE SCALE GENOMIC DNA]</scope>
    <source>
        <strain evidence="1 2">YIM 48816</strain>
    </source>
</reference>
<protein>
    <submittedName>
        <fullName evidence="1">Uncharacterized protein</fullName>
    </submittedName>
</protein>
<dbReference type="EMBL" id="VZZK01000009">
    <property type="protein sequence ID" value="KAB1079398.1"/>
    <property type="molecule type" value="Genomic_DNA"/>
</dbReference>
<keyword evidence="2" id="KW-1185">Reference proteome</keyword>
<dbReference type="Proteomes" id="UP000474159">
    <property type="component" value="Unassembled WGS sequence"/>
</dbReference>
<accession>A0A6L3T7B1</accession>
<dbReference type="OrthoDB" id="9868621at2"/>
<gene>
    <name evidence="1" type="ORF">F6X53_11385</name>
</gene>
<name>A0A6L3T7B1_9HYPH</name>
<proteinExistence type="predicted"/>
<evidence type="ECO:0000313" key="1">
    <source>
        <dbReference type="EMBL" id="KAB1079398.1"/>
    </source>
</evidence>
<organism evidence="1 2">
    <name type="scientific">Methylobacterium soli</name>
    <dbReference type="NCBI Taxonomy" id="553447"/>
    <lineage>
        <taxon>Bacteria</taxon>
        <taxon>Pseudomonadati</taxon>
        <taxon>Pseudomonadota</taxon>
        <taxon>Alphaproteobacteria</taxon>
        <taxon>Hyphomicrobiales</taxon>
        <taxon>Methylobacteriaceae</taxon>
        <taxon>Methylobacterium</taxon>
    </lineage>
</organism>
<dbReference type="RefSeq" id="WP_151000133.1">
    <property type="nucleotide sequence ID" value="NZ_BPQY01000103.1"/>
</dbReference>
<comment type="caution">
    <text evidence="1">The sequence shown here is derived from an EMBL/GenBank/DDBJ whole genome shotgun (WGS) entry which is preliminary data.</text>
</comment>
<evidence type="ECO:0000313" key="2">
    <source>
        <dbReference type="Proteomes" id="UP000474159"/>
    </source>
</evidence>